<dbReference type="FunFam" id="3.40.50.1860:FF:000001">
    <property type="entry name" value="Glutamate racemase"/>
    <property type="match status" value="1"/>
</dbReference>
<comment type="function">
    <text evidence="7">Provides the (R)-glutamate required for cell wall biosynthesis.</text>
</comment>
<dbReference type="InterPro" id="IPR018187">
    <property type="entry name" value="Asp/Glu_racemase_AS_1"/>
</dbReference>
<feature type="binding site" evidence="7">
    <location>
        <begin position="76"/>
        <end position="77"/>
    </location>
    <ligand>
        <name>substrate</name>
    </ligand>
</feature>
<accession>A0A1G1Z5K5</accession>
<evidence type="ECO:0000256" key="6">
    <source>
        <dbReference type="ARBA" id="ARBA00023316"/>
    </source>
</evidence>
<feature type="active site" description="Proton donor/acceptor" evidence="7">
    <location>
        <position position="75"/>
    </location>
</feature>
<keyword evidence="5 7" id="KW-0413">Isomerase</keyword>
<dbReference type="InterPro" id="IPR033134">
    <property type="entry name" value="Asp/Glu_racemase_AS_2"/>
</dbReference>
<evidence type="ECO:0000256" key="4">
    <source>
        <dbReference type="ARBA" id="ARBA00022984"/>
    </source>
</evidence>
<dbReference type="InterPro" id="IPR015942">
    <property type="entry name" value="Asp/Glu/hydantoin_racemase"/>
</dbReference>
<dbReference type="PROSITE" id="PS00923">
    <property type="entry name" value="ASP_GLU_RACEMASE_1"/>
    <property type="match status" value="1"/>
</dbReference>
<evidence type="ECO:0000256" key="1">
    <source>
        <dbReference type="ARBA" id="ARBA00001602"/>
    </source>
</evidence>
<evidence type="ECO:0000313" key="9">
    <source>
        <dbReference type="Proteomes" id="UP000178259"/>
    </source>
</evidence>
<dbReference type="EC" id="5.1.1.3" evidence="2 7"/>
<dbReference type="PANTHER" id="PTHR21198:SF2">
    <property type="entry name" value="GLUTAMATE RACEMASE"/>
    <property type="match status" value="1"/>
</dbReference>
<protein>
    <recommendedName>
        <fullName evidence="2 7">Glutamate racemase</fullName>
        <ecNumber evidence="2 7">5.1.1.3</ecNumber>
    </recommendedName>
</protein>
<comment type="caution">
    <text evidence="8">The sequence shown here is derived from an EMBL/GenBank/DDBJ whole genome shotgun (WGS) entry which is preliminary data.</text>
</comment>
<proteinExistence type="inferred from homology"/>
<dbReference type="Gene3D" id="3.40.50.1860">
    <property type="match status" value="2"/>
</dbReference>
<dbReference type="UniPathway" id="UPA00219"/>
<dbReference type="InterPro" id="IPR004391">
    <property type="entry name" value="Glu_race"/>
</dbReference>
<evidence type="ECO:0000256" key="2">
    <source>
        <dbReference type="ARBA" id="ARBA00013090"/>
    </source>
</evidence>
<evidence type="ECO:0000313" key="8">
    <source>
        <dbReference type="EMBL" id="OGY58957.1"/>
    </source>
</evidence>
<keyword evidence="4 7" id="KW-0573">Peptidoglycan synthesis</keyword>
<keyword evidence="6 7" id="KW-0961">Cell wall biogenesis/degradation</keyword>
<dbReference type="SUPFAM" id="SSF53681">
    <property type="entry name" value="Aspartate/glutamate racemase"/>
    <property type="match status" value="2"/>
</dbReference>
<dbReference type="AlphaFoldDB" id="A0A1G1Z5K5"/>
<dbReference type="GO" id="GO:0008360">
    <property type="term" value="P:regulation of cell shape"/>
    <property type="evidence" value="ECO:0007669"/>
    <property type="project" value="UniProtKB-KW"/>
</dbReference>
<dbReference type="HAMAP" id="MF_00258">
    <property type="entry name" value="Glu_racemase"/>
    <property type="match status" value="1"/>
</dbReference>
<dbReference type="PROSITE" id="PS00924">
    <property type="entry name" value="ASP_GLU_RACEMASE_2"/>
    <property type="match status" value="1"/>
</dbReference>
<sequence>MRRGNKYIGVFDSGFGGLDVLRGIVKELPSYNYIYLGDTARLPYGNRPKETVYEFTKQAVDFLFRQNCELIILACNTASSDALRKIQREYLPKKYPHKKVLGVLIPLSEEAVKYTKSLKVGVIATVGTVQSKSFLRELKKLNPRIEVFQEACPLLVPLVETGKQNSKKTDLALKKYLKPLLKENIDTLVLGCTHYGILEGQIQKMIGPKIKIISGSELVGKKLKDYLSNHKELEKKLGKGKARVFYSTKLTANFTKLGSKFFGSNIIARKAVIK</sequence>
<name>A0A1G1Z5K5_9BACT</name>
<dbReference type="PANTHER" id="PTHR21198">
    <property type="entry name" value="GLUTAMATE RACEMASE"/>
    <property type="match status" value="1"/>
</dbReference>
<dbReference type="InterPro" id="IPR001920">
    <property type="entry name" value="Asp/Glu_race"/>
</dbReference>
<evidence type="ECO:0000256" key="7">
    <source>
        <dbReference type="HAMAP-Rule" id="MF_00258"/>
    </source>
</evidence>
<feature type="binding site" evidence="7">
    <location>
        <begin position="193"/>
        <end position="194"/>
    </location>
    <ligand>
        <name>substrate</name>
    </ligand>
</feature>
<feature type="binding site" evidence="7">
    <location>
        <begin position="44"/>
        <end position="45"/>
    </location>
    <ligand>
        <name>substrate</name>
    </ligand>
</feature>
<comment type="similarity">
    <text evidence="7">Belongs to the aspartate/glutamate racemases family.</text>
</comment>
<keyword evidence="3 7" id="KW-0133">Cell shape</keyword>
<dbReference type="GO" id="GO:0071555">
    <property type="term" value="P:cell wall organization"/>
    <property type="evidence" value="ECO:0007669"/>
    <property type="project" value="UniProtKB-KW"/>
</dbReference>
<feature type="active site" description="Proton donor/acceptor" evidence="7">
    <location>
        <position position="192"/>
    </location>
</feature>
<reference evidence="8 9" key="1">
    <citation type="journal article" date="2016" name="Nat. Commun.">
        <title>Thousands of microbial genomes shed light on interconnected biogeochemical processes in an aquifer system.</title>
        <authorList>
            <person name="Anantharaman K."/>
            <person name="Brown C.T."/>
            <person name="Hug L.A."/>
            <person name="Sharon I."/>
            <person name="Castelle C.J."/>
            <person name="Probst A.J."/>
            <person name="Thomas B.C."/>
            <person name="Singh A."/>
            <person name="Wilkins M.J."/>
            <person name="Karaoz U."/>
            <person name="Brodie E.L."/>
            <person name="Williams K.H."/>
            <person name="Hubbard S.S."/>
            <person name="Banfield J.F."/>
        </authorList>
    </citation>
    <scope>NUCLEOTIDE SEQUENCE [LARGE SCALE GENOMIC DNA]</scope>
</reference>
<dbReference type="GO" id="GO:0008881">
    <property type="term" value="F:glutamate racemase activity"/>
    <property type="evidence" value="ECO:0007669"/>
    <property type="project" value="UniProtKB-UniRule"/>
</dbReference>
<gene>
    <name evidence="7" type="primary">murI</name>
    <name evidence="8" type="ORF">A3E61_02445</name>
</gene>
<evidence type="ECO:0000256" key="5">
    <source>
        <dbReference type="ARBA" id="ARBA00023235"/>
    </source>
</evidence>
<dbReference type="Pfam" id="PF01177">
    <property type="entry name" value="Asp_Glu_race"/>
    <property type="match status" value="1"/>
</dbReference>
<dbReference type="GO" id="GO:0009252">
    <property type="term" value="P:peptidoglycan biosynthetic process"/>
    <property type="evidence" value="ECO:0007669"/>
    <property type="project" value="UniProtKB-UniRule"/>
</dbReference>
<evidence type="ECO:0000256" key="3">
    <source>
        <dbReference type="ARBA" id="ARBA00022960"/>
    </source>
</evidence>
<feature type="binding site" evidence="7">
    <location>
        <begin position="12"/>
        <end position="13"/>
    </location>
    <ligand>
        <name>substrate</name>
    </ligand>
</feature>
<organism evidence="8 9">
    <name type="scientific">Candidatus Colwellbacteria bacterium RIFCSPHIGHO2_12_FULL_43_12</name>
    <dbReference type="NCBI Taxonomy" id="1797688"/>
    <lineage>
        <taxon>Bacteria</taxon>
        <taxon>Candidatus Colwelliibacteriota</taxon>
    </lineage>
</organism>
<comment type="pathway">
    <text evidence="7">Cell wall biogenesis; peptidoglycan biosynthesis.</text>
</comment>
<dbReference type="NCBIfam" id="TIGR00067">
    <property type="entry name" value="glut_race"/>
    <property type="match status" value="1"/>
</dbReference>
<dbReference type="EMBL" id="MHIW01000008">
    <property type="protein sequence ID" value="OGY58957.1"/>
    <property type="molecule type" value="Genomic_DNA"/>
</dbReference>
<comment type="catalytic activity">
    <reaction evidence="1 7">
        <text>L-glutamate = D-glutamate</text>
        <dbReference type="Rhea" id="RHEA:12813"/>
        <dbReference type="ChEBI" id="CHEBI:29985"/>
        <dbReference type="ChEBI" id="CHEBI:29986"/>
        <dbReference type="EC" id="5.1.1.3"/>
    </reaction>
</comment>
<dbReference type="Proteomes" id="UP000178259">
    <property type="component" value="Unassembled WGS sequence"/>
</dbReference>